<dbReference type="InterPro" id="IPR004035">
    <property type="entry name" value="Endouclease-III_FeS-bd_BS"/>
</dbReference>
<dbReference type="RefSeq" id="WP_068912629.1">
    <property type="nucleotide sequence ID" value="NZ_MBEW02000004.1"/>
</dbReference>
<name>A0A371IMW1_9FIRM</name>
<dbReference type="GO" id="GO:0019104">
    <property type="term" value="F:DNA N-glycosylase activity"/>
    <property type="evidence" value="ECO:0007669"/>
    <property type="project" value="UniProtKB-UniRule"/>
</dbReference>
<dbReference type="STRING" id="1871336.BBG48_02825"/>
<evidence type="ECO:0000256" key="8">
    <source>
        <dbReference type="ARBA" id="ARBA00023125"/>
    </source>
</evidence>
<dbReference type="FunFam" id="1.10.1670.10:FF:000001">
    <property type="entry name" value="Endonuclease III"/>
    <property type="match status" value="1"/>
</dbReference>
<comment type="catalytic activity">
    <reaction evidence="12">
        <text>2'-deoxyribonucleotide-(2'-deoxyribose 5'-phosphate)-2'-deoxyribonucleotide-DNA = a 3'-end 2'-deoxyribonucleotide-(2,3-dehydro-2,3-deoxyribose 5'-phosphate)-DNA + a 5'-end 5'-phospho-2'-deoxyribonucleoside-DNA + H(+)</text>
        <dbReference type="Rhea" id="RHEA:66592"/>
        <dbReference type="Rhea" id="RHEA-COMP:13180"/>
        <dbReference type="Rhea" id="RHEA-COMP:16897"/>
        <dbReference type="Rhea" id="RHEA-COMP:17067"/>
        <dbReference type="ChEBI" id="CHEBI:15378"/>
        <dbReference type="ChEBI" id="CHEBI:136412"/>
        <dbReference type="ChEBI" id="CHEBI:157695"/>
        <dbReference type="ChEBI" id="CHEBI:167181"/>
        <dbReference type="EC" id="4.2.99.18"/>
    </reaction>
</comment>
<evidence type="ECO:0000256" key="10">
    <source>
        <dbReference type="ARBA" id="ARBA00023239"/>
    </source>
</evidence>
<keyword evidence="15" id="KW-1185">Reference proteome</keyword>
<feature type="binding site" evidence="12">
    <location>
        <position position="192"/>
    </location>
    <ligand>
        <name>[4Fe-4S] cluster</name>
        <dbReference type="ChEBI" id="CHEBI:49883"/>
    </ligand>
</feature>
<dbReference type="GO" id="GO:0003677">
    <property type="term" value="F:DNA binding"/>
    <property type="evidence" value="ECO:0007669"/>
    <property type="project" value="UniProtKB-UniRule"/>
</dbReference>
<comment type="cofactor">
    <cofactor evidence="12">
        <name>[4Fe-4S] cluster</name>
        <dbReference type="ChEBI" id="CHEBI:49883"/>
    </cofactor>
    <text evidence="12">Binds 1 [4Fe-4S] cluster.</text>
</comment>
<dbReference type="InterPro" id="IPR011257">
    <property type="entry name" value="DNA_glycosylase"/>
</dbReference>
<dbReference type="SMART" id="SM00525">
    <property type="entry name" value="FES"/>
    <property type="match status" value="1"/>
</dbReference>
<dbReference type="HAMAP" id="MF_00942">
    <property type="entry name" value="Nth"/>
    <property type="match status" value="1"/>
</dbReference>
<dbReference type="InterPro" id="IPR003651">
    <property type="entry name" value="Endonuclease3_FeS-loop_motif"/>
</dbReference>
<dbReference type="NCBIfam" id="TIGR01083">
    <property type="entry name" value="nth"/>
    <property type="match status" value="1"/>
</dbReference>
<comment type="similarity">
    <text evidence="1 12">Belongs to the Nth/MutY family.</text>
</comment>
<dbReference type="SUPFAM" id="SSF48150">
    <property type="entry name" value="DNA-glycosylase"/>
    <property type="match status" value="1"/>
</dbReference>
<evidence type="ECO:0000256" key="9">
    <source>
        <dbReference type="ARBA" id="ARBA00023204"/>
    </source>
</evidence>
<keyword evidence="9 12" id="KW-0234">DNA repair</keyword>
<keyword evidence="6 12" id="KW-0408">Iron</keyword>
<evidence type="ECO:0000259" key="13">
    <source>
        <dbReference type="SMART" id="SM00478"/>
    </source>
</evidence>
<evidence type="ECO:0000256" key="6">
    <source>
        <dbReference type="ARBA" id="ARBA00023004"/>
    </source>
</evidence>
<dbReference type="GO" id="GO:0006285">
    <property type="term" value="P:base-excision repair, AP site formation"/>
    <property type="evidence" value="ECO:0007669"/>
    <property type="project" value="TreeGrafter"/>
</dbReference>
<keyword evidence="5 12" id="KW-0378">Hydrolase</keyword>
<evidence type="ECO:0000256" key="5">
    <source>
        <dbReference type="ARBA" id="ARBA00022801"/>
    </source>
</evidence>
<keyword evidence="10 12" id="KW-0456">Lyase</keyword>
<feature type="binding site" evidence="12">
    <location>
        <position position="195"/>
    </location>
    <ligand>
        <name>[4Fe-4S] cluster</name>
        <dbReference type="ChEBI" id="CHEBI:49883"/>
    </ligand>
</feature>
<accession>A0A371IMW1</accession>
<evidence type="ECO:0000256" key="11">
    <source>
        <dbReference type="ARBA" id="ARBA00023295"/>
    </source>
</evidence>
<dbReference type="EMBL" id="MBEW02000004">
    <property type="protein sequence ID" value="RDY21811.1"/>
    <property type="molecule type" value="Genomic_DNA"/>
</dbReference>
<comment type="function">
    <text evidence="12">DNA repair enzyme that has both DNA N-glycosylase activity and AP-lyase activity. The DNA N-glycosylase activity releases various damaged pyrimidines from DNA by cleaving the N-glycosidic bond, leaving an AP (apurinic/apyrimidinic) site. The AP-lyase activity cleaves the phosphodiester bond 3' to the AP site by a beta-elimination, leaving a 3'-terminal unsaturated sugar and a product with a terminal 5'-phosphate.</text>
</comment>
<evidence type="ECO:0000256" key="7">
    <source>
        <dbReference type="ARBA" id="ARBA00023014"/>
    </source>
</evidence>
<dbReference type="CDD" id="cd00056">
    <property type="entry name" value="ENDO3c"/>
    <property type="match status" value="1"/>
</dbReference>
<keyword evidence="4 12" id="KW-0227">DNA damage</keyword>
<keyword evidence="3 12" id="KW-0479">Metal-binding</keyword>
<evidence type="ECO:0000256" key="2">
    <source>
        <dbReference type="ARBA" id="ARBA00022485"/>
    </source>
</evidence>
<feature type="binding site" evidence="12">
    <location>
        <position position="185"/>
    </location>
    <ligand>
        <name>[4Fe-4S] cluster</name>
        <dbReference type="ChEBI" id="CHEBI:49883"/>
    </ligand>
</feature>
<proteinExistence type="inferred from homology"/>
<keyword evidence="14" id="KW-0255">Endonuclease</keyword>
<dbReference type="PANTHER" id="PTHR10359:SF18">
    <property type="entry name" value="ENDONUCLEASE III"/>
    <property type="match status" value="1"/>
</dbReference>
<dbReference type="Gene3D" id="1.10.1670.10">
    <property type="entry name" value="Helix-hairpin-Helix base-excision DNA repair enzymes (C-terminal)"/>
    <property type="match status" value="1"/>
</dbReference>
<dbReference type="AlphaFoldDB" id="A0A371IMW1"/>
<dbReference type="GO" id="GO:0046872">
    <property type="term" value="F:metal ion binding"/>
    <property type="evidence" value="ECO:0007669"/>
    <property type="project" value="UniProtKB-KW"/>
</dbReference>
<feature type="binding site" evidence="12">
    <location>
        <position position="201"/>
    </location>
    <ligand>
        <name>[4Fe-4S] cluster</name>
        <dbReference type="ChEBI" id="CHEBI:49883"/>
    </ligand>
</feature>
<evidence type="ECO:0000256" key="12">
    <source>
        <dbReference type="HAMAP-Rule" id="MF_00942"/>
    </source>
</evidence>
<organism evidence="14 15">
    <name type="scientific">Criibacterium bergeronii</name>
    <dbReference type="NCBI Taxonomy" id="1871336"/>
    <lineage>
        <taxon>Bacteria</taxon>
        <taxon>Bacillati</taxon>
        <taxon>Bacillota</taxon>
        <taxon>Clostridia</taxon>
        <taxon>Peptostreptococcales</taxon>
        <taxon>Filifactoraceae</taxon>
        <taxon>Criibacterium</taxon>
    </lineage>
</organism>
<evidence type="ECO:0000256" key="4">
    <source>
        <dbReference type="ARBA" id="ARBA00022763"/>
    </source>
</evidence>
<comment type="caution">
    <text evidence="14">The sequence shown here is derived from an EMBL/GenBank/DDBJ whole genome shotgun (WGS) entry which is preliminary data.</text>
</comment>
<dbReference type="Proteomes" id="UP000093352">
    <property type="component" value="Unassembled WGS sequence"/>
</dbReference>
<keyword evidence="7 12" id="KW-0411">Iron-sulfur</keyword>
<evidence type="ECO:0000256" key="3">
    <source>
        <dbReference type="ARBA" id="ARBA00022723"/>
    </source>
</evidence>
<dbReference type="PROSITE" id="PS00764">
    <property type="entry name" value="ENDONUCLEASE_III_1"/>
    <property type="match status" value="1"/>
</dbReference>
<protein>
    <recommendedName>
        <fullName evidence="12">Endonuclease III</fullName>
        <ecNumber evidence="12">4.2.99.18</ecNumber>
    </recommendedName>
    <alternativeName>
        <fullName evidence="12">DNA-(apurinic or apyrimidinic site) lyase</fullName>
    </alternativeName>
</protein>
<dbReference type="Pfam" id="PF00633">
    <property type="entry name" value="HHH"/>
    <property type="match status" value="1"/>
</dbReference>
<dbReference type="EC" id="4.2.99.18" evidence="12"/>
<evidence type="ECO:0000313" key="14">
    <source>
        <dbReference type="EMBL" id="RDY21811.1"/>
    </source>
</evidence>
<dbReference type="FunFam" id="1.10.340.30:FF:000001">
    <property type="entry name" value="Endonuclease III"/>
    <property type="match status" value="1"/>
</dbReference>
<gene>
    <name evidence="12 14" type="primary">nth</name>
    <name evidence="14" type="ORF">BBG48_002990</name>
</gene>
<dbReference type="PIRSF" id="PIRSF001435">
    <property type="entry name" value="Nth"/>
    <property type="match status" value="1"/>
</dbReference>
<dbReference type="InterPro" id="IPR023170">
    <property type="entry name" value="HhH_base_excis_C"/>
</dbReference>
<sequence length="210" mass="24065">MTLYQKIINKLKQMYPEAHCELDFSSEYELLVATILSAQSTDKRVNIVTKELFKVANSPQKMLELGEEKLKEYIRTIGFYNAKSKNIIKMSEQLVEDFNSKVPSTMEELTTLAGVGRKTANVVLSNCFGVQAIAVDTHVFRLAHRLGFSDENDVYKVELDLNSKIKKSEWSLAHHLLIFHGRRVCKAKNPLCEQCGVNMYCRYYKSSVQQ</sequence>
<reference evidence="14 15" key="1">
    <citation type="journal article" date="2016" name="Genome Announc.">
        <title>Draft Genome Sequence of Criibacterium bergeronii gen. nov., sp. nov., Strain CCRI-22567T, Isolated from a Vaginal Sample from a Woman with Bacterial Vaginosis.</title>
        <authorList>
            <person name="Maheux A.F."/>
            <person name="Berube E."/>
            <person name="Boudreau D.K."/>
            <person name="Raymond F."/>
            <person name="Corbeil J."/>
            <person name="Roy P.H."/>
            <person name="Boissinot M."/>
            <person name="Omar R.F."/>
        </authorList>
    </citation>
    <scope>NUCLEOTIDE SEQUENCE [LARGE SCALE GENOMIC DNA]</scope>
    <source>
        <strain evidence="14 15">CCRI-22567</strain>
    </source>
</reference>
<dbReference type="InterPro" id="IPR003265">
    <property type="entry name" value="HhH-GPD_domain"/>
</dbReference>
<dbReference type="Pfam" id="PF10576">
    <property type="entry name" value="EndIII_4Fe-2S"/>
    <property type="match status" value="1"/>
</dbReference>
<feature type="domain" description="HhH-GPD" evidence="13">
    <location>
        <begin position="36"/>
        <end position="183"/>
    </location>
</feature>
<dbReference type="PANTHER" id="PTHR10359">
    <property type="entry name" value="A/G-SPECIFIC ADENINE GLYCOSYLASE/ENDONUCLEASE III"/>
    <property type="match status" value="1"/>
</dbReference>
<evidence type="ECO:0000313" key="15">
    <source>
        <dbReference type="Proteomes" id="UP000093352"/>
    </source>
</evidence>
<dbReference type="Pfam" id="PF00730">
    <property type="entry name" value="HhH-GPD"/>
    <property type="match status" value="1"/>
</dbReference>
<evidence type="ECO:0000256" key="1">
    <source>
        <dbReference type="ARBA" id="ARBA00008343"/>
    </source>
</evidence>
<dbReference type="SMART" id="SM00478">
    <property type="entry name" value="ENDO3c"/>
    <property type="match status" value="1"/>
</dbReference>
<dbReference type="InterPro" id="IPR000445">
    <property type="entry name" value="HhH_motif"/>
</dbReference>
<keyword evidence="2 12" id="KW-0004">4Fe-4S</keyword>
<dbReference type="GO" id="GO:0140078">
    <property type="term" value="F:class I DNA-(apurinic or apyrimidinic site) endonuclease activity"/>
    <property type="evidence" value="ECO:0007669"/>
    <property type="project" value="UniProtKB-EC"/>
</dbReference>
<dbReference type="InterPro" id="IPR005759">
    <property type="entry name" value="Nth"/>
</dbReference>
<keyword evidence="14" id="KW-0540">Nuclease</keyword>
<dbReference type="GO" id="GO:0051539">
    <property type="term" value="F:4 iron, 4 sulfur cluster binding"/>
    <property type="evidence" value="ECO:0007669"/>
    <property type="project" value="UniProtKB-UniRule"/>
</dbReference>
<dbReference type="Gene3D" id="1.10.340.30">
    <property type="entry name" value="Hypothetical protein, domain 2"/>
    <property type="match status" value="1"/>
</dbReference>
<keyword evidence="8 12" id="KW-0238">DNA-binding</keyword>
<keyword evidence="11 12" id="KW-0326">Glycosidase</keyword>